<dbReference type="InterPro" id="IPR014782">
    <property type="entry name" value="Peptidase_M1_dom"/>
</dbReference>
<dbReference type="InterPro" id="IPR027268">
    <property type="entry name" value="Peptidase_M4/M1_CTD_sf"/>
</dbReference>
<dbReference type="GO" id="GO:0005615">
    <property type="term" value="C:extracellular space"/>
    <property type="evidence" value="ECO:0007669"/>
    <property type="project" value="TreeGrafter"/>
</dbReference>
<dbReference type="Gene3D" id="1.10.390.10">
    <property type="entry name" value="Neutral Protease Domain 2"/>
    <property type="match status" value="1"/>
</dbReference>
<dbReference type="GO" id="GO:0042277">
    <property type="term" value="F:peptide binding"/>
    <property type="evidence" value="ECO:0007669"/>
    <property type="project" value="TreeGrafter"/>
</dbReference>
<dbReference type="SUPFAM" id="SSF55486">
    <property type="entry name" value="Metalloproteases ('zincins'), catalytic domain"/>
    <property type="match status" value="1"/>
</dbReference>
<evidence type="ECO:0000313" key="3">
    <source>
        <dbReference type="Proteomes" id="UP000199439"/>
    </source>
</evidence>
<dbReference type="Proteomes" id="UP000199439">
    <property type="component" value="Unassembled WGS sequence"/>
</dbReference>
<dbReference type="Pfam" id="PF01433">
    <property type="entry name" value="Peptidase_M1"/>
    <property type="match status" value="1"/>
</dbReference>
<dbReference type="InterPro" id="IPR050344">
    <property type="entry name" value="Peptidase_M1_aminopeptidases"/>
</dbReference>
<evidence type="ECO:0000259" key="1">
    <source>
        <dbReference type="Pfam" id="PF01433"/>
    </source>
</evidence>
<dbReference type="STRING" id="870482.SAMN04487987_11060"/>
<evidence type="ECO:0000313" key="2">
    <source>
        <dbReference type="EMBL" id="SFD34690.1"/>
    </source>
</evidence>
<keyword evidence="2" id="KW-0378">Hydrolase</keyword>
<keyword evidence="3" id="KW-1185">Reference proteome</keyword>
<dbReference type="GO" id="GO:0070006">
    <property type="term" value="F:metalloaminopeptidase activity"/>
    <property type="evidence" value="ECO:0007669"/>
    <property type="project" value="TreeGrafter"/>
</dbReference>
<accession>A0A1I1RVK3</accession>
<dbReference type="GO" id="GO:0043171">
    <property type="term" value="P:peptide catabolic process"/>
    <property type="evidence" value="ECO:0007669"/>
    <property type="project" value="TreeGrafter"/>
</dbReference>
<sequence>MKILFSSIIFIFLTMAVYSQESLYVPREFKEAYKRKTRDYNGNPGEHYWQNFGVYNIEAEIIPDGWRILGKQTILYTNNSPDSLSEIVIKMYPNHYKKGGVRANKIPLKNLTDGMDISNLKVNGETVSLSMDASISNLAHAVKEKNTNNNISVSYNSTFLTLEFNKKLIPPNSTTTFSMDWETEMPLIYVNKIGAYDSQSAYMGYWYPQIAVYDDIDGWDKNEYTGAQECYTDFADFNVKIKVPKGNYVFATGDLLNPKEVLSTTEYSVYNLSKRNLEDLNILNHKAKKNNTVGSPSIWQFKAKNVRDFGFGVTNNFNWVANTTTLKNKAVSSNIIYSQKDEKNLRDLLDTQNKSIQYLSNELPGVAYPYNSFTSFIGVPEFDGMEFPMMANNGFSNNQVSNNLMTFHEIAHTYLPHWVGVNEVKYSWMEEGWATFLTIKFCQDFYRGTKFENYELKRAIRSYNKSAGKQWETPLFSPSNYMVVRNMHFQQSYRKPAFMYLALEYLLGEKLFKTCLKTYLNRWKGKHPSPFDFMFTFNNVSGKDLNWFWEKWVFEYGYADLALIKIEGSKVVLENIGGLPVPVSLKLTYSDNKTSVINKTPEIWLSGKSKALIEIVNEEDLVSVELITSAFPDVNSTNNLLEVYIE</sequence>
<keyword evidence="2" id="KW-0031">Aminopeptidase</keyword>
<keyword evidence="2" id="KW-0645">Protease</keyword>
<dbReference type="AlphaFoldDB" id="A0A1I1RVK3"/>
<protein>
    <submittedName>
        <fullName evidence="2">Aminopeptidase N</fullName>
    </submittedName>
</protein>
<dbReference type="EMBL" id="FOMI01000010">
    <property type="protein sequence ID" value="SFD34690.1"/>
    <property type="molecule type" value="Genomic_DNA"/>
</dbReference>
<proteinExistence type="predicted"/>
<reference evidence="3" key="1">
    <citation type="submission" date="2016-10" db="EMBL/GenBank/DDBJ databases">
        <authorList>
            <person name="Varghese N."/>
            <person name="Submissions S."/>
        </authorList>
    </citation>
    <scope>NUCLEOTIDE SEQUENCE [LARGE SCALE GENOMIC DNA]</scope>
    <source>
        <strain evidence="3">DSM 25730</strain>
    </source>
</reference>
<dbReference type="CDD" id="cd09604">
    <property type="entry name" value="M1_APN_like"/>
    <property type="match status" value="1"/>
</dbReference>
<feature type="domain" description="Peptidase M1 membrane alanine aminopeptidase" evidence="1">
    <location>
        <begin position="397"/>
        <end position="552"/>
    </location>
</feature>
<name>A0A1I1RVK3_9FLAO</name>
<dbReference type="GO" id="GO:0016020">
    <property type="term" value="C:membrane"/>
    <property type="evidence" value="ECO:0007669"/>
    <property type="project" value="TreeGrafter"/>
</dbReference>
<organism evidence="2 3">
    <name type="scientific">Algibacter pectinivorans</name>
    <dbReference type="NCBI Taxonomy" id="870482"/>
    <lineage>
        <taxon>Bacteria</taxon>
        <taxon>Pseudomonadati</taxon>
        <taxon>Bacteroidota</taxon>
        <taxon>Flavobacteriia</taxon>
        <taxon>Flavobacteriales</taxon>
        <taxon>Flavobacteriaceae</taxon>
        <taxon>Algibacter</taxon>
    </lineage>
</organism>
<gene>
    <name evidence="2" type="ORF">SAMN04487987_11060</name>
</gene>
<dbReference type="PANTHER" id="PTHR11533:SF174">
    <property type="entry name" value="PUROMYCIN-SENSITIVE AMINOPEPTIDASE-RELATED"/>
    <property type="match status" value="1"/>
</dbReference>
<dbReference type="GO" id="GO:0005737">
    <property type="term" value="C:cytoplasm"/>
    <property type="evidence" value="ECO:0007669"/>
    <property type="project" value="TreeGrafter"/>
</dbReference>
<dbReference type="GO" id="GO:0008270">
    <property type="term" value="F:zinc ion binding"/>
    <property type="evidence" value="ECO:0007669"/>
    <property type="project" value="InterPro"/>
</dbReference>
<dbReference type="PANTHER" id="PTHR11533">
    <property type="entry name" value="PROTEASE M1 ZINC METALLOPROTEASE"/>
    <property type="match status" value="1"/>
</dbReference>